<accession>A0A1C7N303</accession>
<proteinExistence type="predicted"/>
<dbReference type="Proteomes" id="UP000093000">
    <property type="component" value="Unassembled WGS sequence"/>
</dbReference>
<sequence>MDNALIHVSKIIDPIIMHVPSKVKLNRTILRAKLSGIETLIALLIEAIPITHPESIIRYLVNHLEKCQNKTTE</sequence>
<organism evidence="1 2">
    <name type="scientific">Choanephora cucurbitarum</name>
    <dbReference type="NCBI Taxonomy" id="101091"/>
    <lineage>
        <taxon>Eukaryota</taxon>
        <taxon>Fungi</taxon>
        <taxon>Fungi incertae sedis</taxon>
        <taxon>Mucoromycota</taxon>
        <taxon>Mucoromycotina</taxon>
        <taxon>Mucoromycetes</taxon>
        <taxon>Mucorales</taxon>
        <taxon>Mucorineae</taxon>
        <taxon>Choanephoraceae</taxon>
        <taxon>Choanephoroideae</taxon>
        <taxon>Choanephora</taxon>
    </lineage>
</organism>
<reference evidence="1 2" key="1">
    <citation type="submission" date="2016-03" db="EMBL/GenBank/DDBJ databases">
        <title>Choanephora cucurbitarum.</title>
        <authorList>
            <person name="Min B."/>
            <person name="Park H."/>
            <person name="Park J.-H."/>
            <person name="Shin H.-D."/>
            <person name="Choi I.-G."/>
        </authorList>
    </citation>
    <scope>NUCLEOTIDE SEQUENCE [LARGE SCALE GENOMIC DNA]</scope>
    <source>
        <strain evidence="1 2">KUS-F28377</strain>
    </source>
</reference>
<dbReference type="EMBL" id="LUGH01000649">
    <property type="protein sequence ID" value="OBZ83515.1"/>
    <property type="molecule type" value="Genomic_DNA"/>
</dbReference>
<keyword evidence="2" id="KW-1185">Reference proteome</keyword>
<comment type="caution">
    <text evidence="1">The sequence shown here is derived from an EMBL/GenBank/DDBJ whole genome shotgun (WGS) entry which is preliminary data.</text>
</comment>
<evidence type="ECO:0000313" key="1">
    <source>
        <dbReference type="EMBL" id="OBZ83515.1"/>
    </source>
</evidence>
<name>A0A1C7N303_9FUNG</name>
<gene>
    <name evidence="1" type="ORF">A0J61_08435</name>
</gene>
<protein>
    <submittedName>
        <fullName evidence="1">Uncharacterized protein</fullName>
    </submittedName>
</protein>
<evidence type="ECO:0000313" key="2">
    <source>
        <dbReference type="Proteomes" id="UP000093000"/>
    </source>
</evidence>
<dbReference type="InParanoid" id="A0A1C7N303"/>
<dbReference type="AlphaFoldDB" id="A0A1C7N303"/>